<evidence type="ECO:0000313" key="9">
    <source>
        <dbReference type="Proteomes" id="UP000231586"/>
    </source>
</evidence>
<dbReference type="Gene3D" id="2.60.120.260">
    <property type="entry name" value="Galactose-binding domain-like"/>
    <property type="match status" value="2"/>
</dbReference>
<dbReference type="AlphaFoldDB" id="A0A2M8WJT5"/>
<comment type="catalytic activity">
    <reaction evidence="1">
        <text>Hydrolysis of terminal non-reducing alpha-L-rhamnose residues in alpha-L-rhamnosides.</text>
        <dbReference type="EC" id="3.2.1.40"/>
    </reaction>
</comment>
<reference evidence="8 9" key="1">
    <citation type="submission" date="2017-11" db="EMBL/GenBank/DDBJ databases">
        <title>Genomic Encyclopedia of Archaeal and Bacterial Type Strains, Phase II (KMG-II): From Individual Species to Whole Genera.</title>
        <authorList>
            <person name="Goeker M."/>
        </authorList>
    </citation>
    <scope>NUCLEOTIDE SEQUENCE [LARGE SCALE GENOMIC DNA]</scope>
    <source>
        <strain evidence="8 9">DSM 22413</strain>
    </source>
</reference>
<dbReference type="InterPro" id="IPR013783">
    <property type="entry name" value="Ig-like_fold"/>
</dbReference>
<dbReference type="InterPro" id="IPR035396">
    <property type="entry name" value="Bac_rhamnosid6H"/>
</dbReference>
<dbReference type="PANTHER" id="PTHR33307:SF6">
    <property type="entry name" value="ALPHA-RHAMNOSIDASE (EUROFUNG)-RELATED"/>
    <property type="match status" value="1"/>
</dbReference>
<evidence type="ECO:0000256" key="1">
    <source>
        <dbReference type="ARBA" id="ARBA00001445"/>
    </source>
</evidence>
<dbReference type="Gene3D" id="2.60.40.10">
    <property type="entry name" value="Immunoglobulins"/>
    <property type="match status" value="1"/>
</dbReference>
<feature type="domain" description="Bacterial alpha-L-rhamnosidase N-terminal" evidence="5">
    <location>
        <begin position="142"/>
        <end position="308"/>
    </location>
</feature>
<dbReference type="OrthoDB" id="9761045at2"/>
<dbReference type="Gene3D" id="1.50.10.10">
    <property type="match status" value="1"/>
</dbReference>
<feature type="domain" description="Alpha-L-rhamnosidase C-terminal" evidence="7">
    <location>
        <begin position="770"/>
        <end position="838"/>
    </location>
</feature>
<dbReference type="GO" id="GO:0030596">
    <property type="term" value="F:alpha-L-rhamnosidase activity"/>
    <property type="evidence" value="ECO:0007669"/>
    <property type="project" value="UniProtKB-EC"/>
</dbReference>
<dbReference type="PANTHER" id="PTHR33307">
    <property type="entry name" value="ALPHA-RHAMNOSIDASE (EUROFUNG)"/>
    <property type="match status" value="1"/>
</dbReference>
<organism evidence="8 9">
    <name type="scientific">Luteimicrobium subarcticum</name>
    <dbReference type="NCBI Taxonomy" id="620910"/>
    <lineage>
        <taxon>Bacteria</taxon>
        <taxon>Bacillati</taxon>
        <taxon>Actinomycetota</taxon>
        <taxon>Actinomycetes</taxon>
        <taxon>Micrococcales</taxon>
        <taxon>Luteimicrobium</taxon>
    </lineage>
</organism>
<keyword evidence="3" id="KW-0378">Hydrolase</keyword>
<dbReference type="EC" id="3.2.1.40" evidence="2"/>
<evidence type="ECO:0000256" key="2">
    <source>
        <dbReference type="ARBA" id="ARBA00012652"/>
    </source>
</evidence>
<feature type="domain" description="Alpha-L-rhamnosidase concanavalin-like" evidence="4">
    <location>
        <begin position="320"/>
        <end position="416"/>
    </location>
</feature>
<dbReference type="InterPro" id="IPR008928">
    <property type="entry name" value="6-hairpin_glycosidase_sf"/>
</dbReference>
<dbReference type="InterPro" id="IPR013737">
    <property type="entry name" value="Bac_rhamnosid_N"/>
</dbReference>
<accession>A0A2M8WJT5</accession>
<evidence type="ECO:0000259" key="7">
    <source>
        <dbReference type="Pfam" id="PF17390"/>
    </source>
</evidence>
<dbReference type="GO" id="GO:0005975">
    <property type="term" value="P:carbohydrate metabolic process"/>
    <property type="evidence" value="ECO:0007669"/>
    <property type="project" value="InterPro"/>
</dbReference>
<dbReference type="Pfam" id="PF08531">
    <property type="entry name" value="Bac_rhamnosid_N"/>
    <property type="match status" value="1"/>
</dbReference>
<protein>
    <recommendedName>
        <fullName evidence="2">alpha-L-rhamnosidase</fullName>
        <ecNumber evidence="2">3.2.1.40</ecNumber>
    </recommendedName>
</protein>
<feature type="domain" description="Alpha-L-rhamnosidase six-hairpin glycosidase" evidence="6">
    <location>
        <begin position="421"/>
        <end position="768"/>
    </location>
</feature>
<dbReference type="InterPro" id="IPR035398">
    <property type="entry name" value="Bac_rhamnosid_C"/>
</dbReference>
<dbReference type="InterPro" id="IPR012341">
    <property type="entry name" value="6hp_glycosidase-like_sf"/>
</dbReference>
<evidence type="ECO:0000313" key="8">
    <source>
        <dbReference type="EMBL" id="PJI91156.1"/>
    </source>
</evidence>
<evidence type="ECO:0000256" key="3">
    <source>
        <dbReference type="ARBA" id="ARBA00022801"/>
    </source>
</evidence>
<evidence type="ECO:0000259" key="5">
    <source>
        <dbReference type="Pfam" id="PF08531"/>
    </source>
</evidence>
<dbReference type="Pfam" id="PF25788">
    <property type="entry name" value="Ig_Rha78A_N"/>
    <property type="match status" value="1"/>
</dbReference>
<dbReference type="Proteomes" id="UP000231586">
    <property type="component" value="Unassembled WGS sequence"/>
</dbReference>
<sequence>MTPPRVVALRAEHVASALGIDEPAPRLSWRLEGAGSATGYEIEVCRDLETAPEICAVAAVGAQALVPWPARGLAPRERAVVRVRTTNDHLVGDWSDELVVERGLTRDAWSAPWVSPSVAASSEGPRPAFLLRAEYDRPEGARRVRLYLAAHGVYQLEHDGIRVDDTELAPGWSSFGHRLRYQTFDLDQASAGVHALGVWLADGWYRGRLGFNGGLWDVYGRDIALRAQLEVMHEDGSVVQVPLSWTWSPAPITATGLYEGERHDARLEQDGWSAPGFDGGAWNHAAVLDDAAFGAALEGPVGPPVRCVEEIRPVAVDWRPDGRVRLDFGQNVSGRLRFTATANRGHVVRLHHAEVLEDDALAVRPLRTASSVDEYVFAGSGTESWEPRFTIHGFRYAEVEGWPADAPVSVVARVIHSDMQRAGWFTSSHALLNRLHENVVWSMRDNFVDLPTDCPQRDERLGWTGDIQVFAPAAAFLFDCTGVLRSWLRDVAAEQAADGTMRNFHPWLECGFPSAPAAAWGDAAVIVPWTLYERTGDVQVLRDQAGSMAAWVDQVDALTGGTGLWDASFQLGDWLDPAAPPDRPGDSGTDRHLVATAYHARSARLTAQAFDVLGDPERAARYAQVADRALAAFRREYVAPSGRIVSDTVTALSVALEFGLLADDEQRAIAGRRLVELVRANDHRIATGFVGTPLVCDALVRVGAVDTAYHLLLQTECPSWLYPVTMGATTVWERWDSMLPDGSVNPGEMTSFNHYALGAVADFLHRVVGGLAPSEPGYRRVLVAPQPGGGLTSGGARHLSPYGEIDVHWERTGATVSVTATLPEGVEGEIVLPGDAARHRIVAGTTTLTGSFRPASEDPSRPRLWNVHSPEDRIEMERAGVVA</sequence>
<dbReference type="EMBL" id="PGTZ01000009">
    <property type="protein sequence ID" value="PJI91156.1"/>
    <property type="molecule type" value="Genomic_DNA"/>
</dbReference>
<dbReference type="RefSeq" id="WP_100350535.1">
    <property type="nucleotide sequence ID" value="NZ_PGTZ01000009.1"/>
</dbReference>
<gene>
    <name evidence="8" type="ORF">CLV34_2424</name>
</gene>
<dbReference type="Pfam" id="PF17389">
    <property type="entry name" value="Bac_rhamnosid6H"/>
    <property type="match status" value="1"/>
</dbReference>
<keyword evidence="9" id="KW-1185">Reference proteome</keyword>
<dbReference type="InterPro" id="IPR008902">
    <property type="entry name" value="Rhamnosid_concanavalin"/>
</dbReference>
<dbReference type="InterPro" id="IPR016007">
    <property type="entry name" value="Alpha_rhamnosid"/>
</dbReference>
<evidence type="ECO:0000259" key="4">
    <source>
        <dbReference type="Pfam" id="PF05592"/>
    </source>
</evidence>
<proteinExistence type="predicted"/>
<comment type="caution">
    <text evidence="8">The sequence shown here is derived from an EMBL/GenBank/DDBJ whole genome shotgun (WGS) entry which is preliminary data.</text>
</comment>
<dbReference type="Pfam" id="PF17390">
    <property type="entry name" value="Bac_rhamnosid_C"/>
    <property type="match status" value="1"/>
</dbReference>
<name>A0A2M8WJT5_9MICO</name>
<dbReference type="SUPFAM" id="SSF48208">
    <property type="entry name" value="Six-hairpin glycosidases"/>
    <property type="match status" value="1"/>
</dbReference>
<evidence type="ECO:0000259" key="6">
    <source>
        <dbReference type="Pfam" id="PF17389"/>
    </source>
</evidence>
<dbReference type="Pfam" id="PF05592">
    <property type="entry name" value="Bac_rhamnosid"/>
    <property type="match status" value="1"/>
</dbReference>
<dbReference type="PIRSF" id="PIRSF010631">
    <property type="entry name" value="A-rhamnsds"/>
    <property type="match status" value="1"/>
</dbReference>
<dbReference type="Gene3D" id="2.60.420.10">
    <property type="entry name" value="Maltose phosphorylase, domain 3"/>
    <property type="match status" value="1"/>
</dbReference>